<keyword evidence="1" id="KW-0812">Transmembrane</keyword>
<dbReference type="InterPro" id="IPR002156">
    <property type="entry name" value="RNaseH_domain"/>
</dbReference>
<feature type="transmembrane region" description="Helical" evidence="1">
    <location>
        <begin position="20"/>
        <end position="37"/>
    </location>
</feature>
<dbReference type="Proteomes" id="UP001642260">
    <property type="component" value="Unassembled WGS sequence"/>
</dbReference>
<reference evidence="3 4" key="1">
    <citation type="submission" date="2022-03" db="EMBL/GenBank/DDBJ databases">
        <authorList>
            <person name="Macdonald S."/>
            <person name="Ahmed S."/>
            <person name="Newling K."/>
        </authorList>
    </citation>
    <scope>NUCLEOTIDE SEQUENCE [LARGE SCALE GENOMIC DNA]</scope>
</reference>
<evidence type="ECO:0000259" key="2">
    <source>
        <dbReference type="Pfam" id="PF13456"/>
    </source>
</evidence>
<evidence type="ECO:0000313" key="3">
    <source>
        <dbReference type="EMBL" id="CAH8356776.1"/>
    </source>
</evidence>
<dbReference type="AlphaFoldDB" id="A0ABC8KIF7"/>
<protein>
    <recommendedName>
        <fullName evidence="2">RNase H type-1 domain-containing protein</fullName>
    </recommendedName>
</protein>
<comment type="caution">
    <text evidence="3">The sequence shown here is derived from an EMBL/GenBank/DDBJ whole genome shotgun (WGS) entry which is preliminary data.</text>
</comment>
<feature type="transmembrane region" description="Helical" evidence="1">
    <location>
        <begin position="75"/>
        <end position="97"/>
    </location>
</feature>
<dbReference type="Pfam" id="PF13456">
    <property type="entry name" value="RVT_3"/>
    <property type="match status" value="1"/>
</dbReference>
<accession>A0ABC8KIF7</accession>
<gene>
    <name evidence="3" type="ORF">ERUC_LOCUS22531</name>
</gene>
<evidence type="ECO:0000256" key="1">
    <source>
        <dbReference type="SAM" id="Phobius"/>
    </source>
</evidence>
<keyword evidence="4" id="KW-1185">Reference proteome</keyword>
<sequence length="100" mass="11121">MSMSYEEHRLGFTLKTFAPWFMALGPLIYAGMGWTLYNKQGQRILSGSASVPPTNTAVEAKAKALRKAVTQIKKLGYAHVTFCGDVVAGPFLLIWWFKAH</sequence>
<feature type="domain" description="RNase H type-1" evidence="2">
    <location>
        <begin position="29"/>
        <end position="85"/>
    </location>
</feature>
<evidence type="ECO:0000313" key="4">
    <source>
        <dbReference type="Proteomes" id="UP001642260"/>
    </source>
</evidence>
<keyword evidence="1" id="KW-1133">Transmembrane helix</keyword>
<name>A0ABC8KIF7_ERUVS</name>
<dbReference type="EMBL" id="CAKOAT010219933">
    <property type="protein sequence ID" value="CAH8356776.1"/>
    <property type="molecule type" value="Genomic_DNA"/>
</dbReference>
<proteinExistence type="predicted"/>
<organism evidence="3 4">
    <name type="scientific">Eruca vesicaria subsp. sativa</name>
    <name type="common">Garden rocket</name>
    <name type="synonym">Eruca sativa</name>
    <dbReference type="NCBI Taxonomy" id="29727"/>
    <lineage>
        <taxon>Eukaryota</taxon>
        <taxon>Viridiplantae</taxon>
        <taxon>Streptophyta</taxon>
        <taxon>Embryophyta</taxon>
        <taxon>Tracheophyta</taxon>
        <taxon>Spermatophyta</taxon>
        <taxon>Magnoliopsida</taxon>
        <taxon>eudicotyledons</taxon>
        <taxon>Gunneridae</taxon>
        <taxon>Pentapetalae</taxon>
        <taxon>rosids</taxon>
        <taxon>malvids</taxon>
        <taxon>Brassicales</taxon>
        <taxon>Brassicaceae</taxon>
        <taxon>Brassiceae</taxon>
        <taxon>Eruca</taxon>
    </lineage>
</organism>
<keyword evidence="1" id="KW-0472">Membrane</keyword>